<accession>A0ABY7FIU0</accession>
<organism evidence="1 2">
    <name type="scientific">Mya arenaria</name>
    <name type="common">Soft-shell clam</name>
    <dbReference type="NCBI Taxonomy" id="6604"/>
    <lineage>
        <taxon>Eukaryota</taxon>
        <taxon>Metazoa</taxon>
        <taxon>Spiralia</taxon>
        <taxon>Lophotrochozoa</taxon>
        <taxon>Mollusca</taxon>
        <taxon>Bivalvia</taxon>
        <taxon>Autobranchia</taxon>
        <taxon>Heteroconchia</taxon>
        <taxon>Euheterodonta</taxon>
        <taxon>Imparidentia</taxon>
        <taxon>Neoheterodontei</taxon>
        <taxon>Myida</taxon>
        <taxon>Myoidea</taxon>
        <taxon>Myidae</taxon>
        <taxon>Mya</taxon>
    </lineage>
</organism>
<evidence type="ECO:0000313" key="1">
    <source>
        <dbReference type="EMBL" id="WAR22093.1"/>
    </source>
</evidence>
<gene>
    <name evidence="1" type="ORF">MAR_016067</name>
</gene>
<reference evidence="1" key="1">
    <citation type="submission" date="2022-11" db="EMBL/GenBank/DDBJ databases">
        <title>Centuries of genome instability and evolution in soft-shell clam transmissible cancer (bioRxiv).</title>
        <authorList>
            <person name="Hart S.F.M."/>
            <person name="Yonemitsu M.A."/>
            <person name="Giersch R.M."/>
            <person name="Beal B.F."/>
            <person name="Arriagada G."/>
            <person name="Davis B.W."/>
            <person name="Ostrander E.A."/>
            <person name="Goff S.P."/>
            <person name="Metzger M.J."/>
        </authorList>
    </citation>
    <scope>NUCLEOTIDE SEQUENCE</scope>
    <source>
        <strain evidence="1">MELC-2E11</strain>
        <tissue evidence="1">Siphon/mantle</tissue>
    </source>
</reference>
<dbReference type="EMBL" id="CP111023">
    <property type="protein sequence ID" value="WAR22093.1"/>
    <property type="molecule type" value="Genomic_DNA"/>
</dbReference>
<keyword evidence="2" id="KW-1185">Reference proteome</keyword>
<proteinExistence type="predicted"/>
<dbReference type="Proteomes" id="UP001164746">
    <property type="component" value="Chromosome 12"/>
</dbReference>
<name>A0ABY7FIU0_MYAAR</name>
<protein>
    <submittedName>
        <fullName evidence="1">Uncharacterized protein</fullName>
    </submittedName>
</protein>
<evidence type="ECO:0000313" key="2">
    <source>
        <dbReference type="Proteomes" id="UP001164746"/>
    </source>
</evidence>
<sequence length="218" mass="25822">MKDKPSRASHWMTDKLCRAPHLDEGQAFKCVTLEDRQTLQGPHLIADMGEEQTLQGLTLKKTWGLTLDKDKPFMASPWGEGQPLQGFTIKQTWMKDNPYRALHWMKDKPFMVSPWGEGQPLQGLTIKHTWKKDKPCRVSPDWKCRIIFKLQKGLREFKFDPQPQLQRMQDDWRSSRQIMSFSRFIWFPPQYSTREHDWDSGDDSLYVTLVMLLMEHRI</sequence>